<dbReference type="EMBL" id="BLXT01005153">
    <property type="protein sequence ID" value="GFO20190.1"/>
    <property type="molecule type" value="Genomic_DNA"/>
</dbReference>
<dbReference type="InterPro" id="IPR050951">
    <property type="entry name" value="Retrovirus_Pol_polyprotein"/>
</dbReference>
<dbReference type="InterPro" id="IPR043502">
    <property type="entry name" value="DNA/RNA_pol_sf"/>
</dbReference>
<dbReference type="SUPFAM" id="SSF56672">
    <property type="entry name" value="DNA/RNA polymerases"/>
    <property type="match status" value="1"/>
</dbReference>
<gene>
    <name evidence="1" type="ORF">PoB_004669500</name>
</gene>
<name>A0AAV4BMA8_9GAST</name>
<evidence type="ECO:0000313" key="2">
    <source>
        <dbReference type="Proteomes" id="UP000735302"/>
    </source>
</evidence>
<accession>A0AAV4BMA8</accession>
<protein>
    <submittedName>
        <fullName evidence="1">Uncharacterized protein</fullName>
    </submittedName>
</protein>
<dbReference type="AlphaFoldDB" id="A0AAV4BMA8"/>
<comment type="caution">
    <text evidence="1">The sequence shown here is derived from an EMBL/GenBank/DDBJ whole genome shotgun (WGS) entry which is preliminary data.</text>
</comment>
<proteinExistence type="predicted"/>
<dbReference type="PANTHER" id="PTHR37984">
    <property type="entry name" value="PROTEIN CBG26694"/>
    <property type="match status" value="1"/>
</dbReference>
<sequence>MEIRAVTHYSVDVTQAYPRLMSNELGTFPDYQHEILLTDDAVSSAKKLRPAPLARCQKVSEEVQNMDDLGIWEATDKSSWVHHMVTFPKPNGDYRITTDLSPLNREKYLLGRHLTLRTDDSSLASLLRSTIRKSAKFTRWVDRLSPFDYIVEYRQAKRLWLPAFINFSPFETSPNRGPVSATAKSHCPSHCFATTPSKQSPRRSPRYCPHEVKTPPVVLVVRSRQGNRELCKALSQLSDKSLAPANVSATSIPLPESPWQKVAIDVTETFLTAPQSSKFLVVIIDYKRKFPEIPMARTVLLGHQL</sequence>
<reference evidence="1 2" key="1">
    <citation type="journal article" date="2021" name="Elife">
        <title>Chloroplast acquisition without the gene transfer in kleptoplastic sea slugs, Plakobranchus ocellatus.</title>
        <authorList>
            <person name="Maeda T."/>
            <person name="Takahashi S."/>
            <person name="Yoshida T."/>
            <person name="Shimamura S."/>
            <person name="Takaki Y."/>
            <person name="Nagai Y."/>
            <person name="Toyoda A."/>
            <person name="Suzuki Y."/>
            <person name="Arimoto A."/>
            <person name="Ishii H."/>
            <person name="Satoh N."/>
            <person name="Nishiyama T."/>
            <person name="Hasebe M."/>
            <person name="Maruyama T."/>
            <person name="Minagawa J."/>
            <person name="Obokata J."/>
            <person name="Shigenobu S."/>
        </authorList>
    </citation>
    <scope>NUCLEOTIDE SEQUENCE [LARGE SCALE GENOMIC DNA]</scope>
</reference>
<organism evidence="1 2">
    <name type="scientific">Plakobranchus ocellatus</name>
    <dbReference type="NCBI Taxonomy" id="259542"/>
    <lineage>
        <taxon>Eukaryota</taxon>
        <taxon>Metazoa</taxon>
        <taxon>Spiralia</taxon>
        <taxon>Lophotrochozoa</taxon>
        <taxon>Mollusca</taxon>
        <taxon>Gastropoda</taxon>
        <taxon>Heterobranchia</taxon>
        <taxon>Euthyneura</taxon>
        <taxon>Panpulmonata</taxon>
        <taxon>Sacoglossa</taxon>
        <taxon>Placobranchoidea</taxon>
        <taxon>Plakobranchidae</taxon>
        <taxon>Plakobranchus</taxon>
    </lineage>
</organism>
<keyword evidence="2" id="KW-1185">Reference proteome</keyword>
<evidence type="ECO:0000313" key="1">
    <source>
        <dbReference type="EMBL" id="GFO20190.1"/>
    </source>
</evidence>
<dbReference type="Gene3D" id="3.10.10.10">
    <property type="entry name" value="HIV Type 1 Reverse Transcriptase, subunit A, domain 1"/>
    <property type="match status" value="1"/>
</dbReference>
<dbReference type="Proteomes" id="UP000735302">
    <property type="component" value="Unassembled WGS sequence"/>
</dbReference>
<dbReference type="PANTHER" id="PTHR37984:SF5">
    <property type="entry name" value="PROTEIN NYNRIN-LIKE"/>
    <property type="match status" value="1"/>
</dbReference>